<feature type="region of interest" description="Disordered" evidence="3">
    <location>
        <begin position="765"/>
        <end position="785"/>
    </location>
</feature>
<dbReference type="SUPFAM" id="SSF56784">
    <property type="entry name" value="HAD-like"/>
    <property type="match status" value="1"/>
</dbReference>
<sequence>MDYVYYIYNNVKYFYNSMNSATLSGAIDVIVVEQPDGSLASTPFHVRFGKYGVFNYENKYVDIEINGEEIDLKMKLGENGVAFFLANDEEEIGETKSTEGKEFLRESQNKKWSEDTQQNNHPSAIDLENQRKCSFASSSSSTSSCTFQPQHNECPPPTTTTAERKQSTPPKRSKMVNPSFLNHKASVQQNRQRLPFSSSIYSCRRNRSLPDLANLLSPSSNIYDSETVAEEEGMERRKGTMSSRMDELRKSDGTTGANNALKHSNSASVPLKSYYKHDSAKTTQFSSPDSDKGRAEGEKGPRTEDDESKSCAPSTSELADGALSDSEVDRHGSIKDPEWKWGEIPKSNGKGSNKADGSASRKKSRWDYWFGRWSRQNKEKETEGRTGGGENGLSLEDIGNNPVKFGLYIGPSKTEAICISSKSSDSGNGPSLGTSPIMSFSPVLSEENLATEFAKGNVTIVDRRPSNAMDFEMFEEKAKEKRSLRLSRDQLDLLNLNYGSNDARFSITTKYQGTAWCSCHIYLLKWYDKLVISDIDGTITKSDVLGHVIPAIGGTWAHSGVAELYTGIKKNGYQMVYLSSRAIGQSHYTKTYLQNFAQGSRTLPDGPVLLSPSSVLMAFRKEVIERKPEEFKIACLTDLKSLFPVGQPFFAGFGNRETDVKSYLAVQIPPERIMIIDPQGSLRRADNKAGGYVSDYPTLAMDSVDYVFPPRVDMDGIDIRTKEDGILSEFIAWRTDAEQFDALVDAELEEYEERSKRAKAIVAGTTDGRGADGKKKMYRNGRRAK</sequence>
<gene>
    <name evidence="5" type="ORF">niasHT_035628</name>
</gene>
<evidence type="ECO:0000313" key="5">
    <source>
        <dbReference type="EMBL" id="KAL3071727.1"/>
    </source>
</evidence>
<dbReference type="Pfam" id="PF04571">
    <property type="entry name" value="Lipin_N"/>
    <property type="match status" value="1"/>
</dbReference>
<comment type="similarity">
    <text evidence="2">Belongs to the lipin family.</text>
</comment>
<dbReference type="InterPro" id="IPR007651">
    <property type="entry name" value="Lipin_N"/>
</dbReference>
<evidence type="ECO:0000256" key="1">
    <source>
        <dbReference type="ARBA" id="ARBA00001180"/>
    </source>
</evidence>
<dbReference type="EMBL" id="JBICBT010001357">
    <property type="protein sequence ID" value="KAL3071727.1"/>
    <property type="molecule type" value="Genomic_DNA"/>
</dbReference>
<feature type="compositionally biased region" description="Basic and acidic residues" evidence="3">
    <location>
        <begin position="234"/>
        <end position="252"/>
    </location>
</feature>
<feature type="compositionally biased region" description="Basic and acidic residues" evidence="3">
    <location>
        <begin position="93"/>
        <end position="114"/>
    </location>
</feature>
<comment type="catalytic activity">
    <reaction evidence="1">
        <text>a 1,2-diacyl-sn-glycero-3-phosphate + H2O = a 1,2-diacyl-sn-glycerol + phosphate</text>
        <dbReference type="Rhea" id="RHEA:27429"/>
        <dbReference type="ChEBI" id="CHEBI:15377"/>
        <dbReference type="ChEBI" id="CHEBI:17815"/>
        <dbReference type="ChEBI" id="CHEBI:43474"/>
        <dbReference type="ChEBI" id="CHEBI:58608"/>
        <dbReference type="EC" id="3.1.3.4"/>
    </reaction>
    <physiologicalReaction direction="left-to-right" evidence="1">
        <dbReference type="Rhea" id="RHEA:27430"/>
    </physiologicalReaction>
</comment>
<reference evidence="5 6" key="1">
    <citation type="submission" date="2024-10" db="EMBL/GenBank/DDBJ databases">
        <authorList>
            <person name="Kim D."/>
        </authorList>
    </citation>
    <scope>NUCLEOTIDE SEQUENCE [LARGE SCALE GENOMIC DNA]</scope>
    <source>
        <strain evidence="5">BH-2024</strain>
    </source>
</reference>
<name>A0ABD2HYH1_9BILA</name>
<evidence type="ECO:0000256" key="2">
    <source>
        <dbReference type="ARBA" id="ARBA00005476"/>
    </source>
</evidence>
<dbReference type="InterPro" id="IPR013209">
    <property type="entry name" value="LNS2"/>
</dbReference>
<feature type="compositionally biased region" description="Basic and acidic residues" evidence="3">
    <location>
        <begin position="289"/>
        <end position="303"/>
    </location>
</feature>
<protein>
    <recommendedName>
        <fullName evidence="4">LNS2/PITP domain-containing protein</fullName>
    </recommendedName>
</protein>
<dbReference type="InterPro" id="IPR036412">
    <property type="entry name" value="HAD-like_sf"/>
</dbReference>
<organism evidence="5 6">
    <name type="scientific">Heterodera trifolii</name>
    <dbReference type="NCBI Taxonomy" id="157864"/>
    <lineage>
        <taxon>Eukaryota</taxon>
        <taxon>Metazoa</taxon>
        <taxon>Ecdysozoa</taxon>
        <taxon>Nematoda</taxon>
        <taxon>Chromadorea</taxon>
        <taxon>Rhabditida</taxon>
        <taxon>Tylenchina</taxon>
        <taxon>Tylenchomorpha</taxon>
        <taxon>Tylenchoidea</taxon>
        <taxon>Heteroderidae</taxon>
        <taxon>Heteroderinae</taxon>
        <taxon>Heterodera</taxon>
    </lineage>
</organism>
<dbReference type="InterPro" id="IPR031315">
    <property type="entry name" value="LNS2/PITP"/>
</dbReference>
<dbReference type="Pfam" id="PF08235">
    <property type="entry name" value="LNS2"/>
    <property type="match status" value="1"/>
</dbReference>
<feature type="region of interest" description="Disordered" evidence="3">
    <location>
        <begin position="224"/>
        <end position="360"/>
    </location>
</feature>
<feature type="region of interest" description="Disordered" evidence="3">
    <location>
        <begin position="93"/>
        <end position="128"/>
    </location>
</feature>
<keyword evidence="6" id="KW-1185">Reference proteome</keyword>
<dbReference type="Proteomes" id="UP001620626">
    <property type="component" value="Unassembled WGS sequence"/>
</dbReference>
<evidence type="ECO:0000259" key="4">
    <source>
        <dbReference type="SMART" id="SM00775"/>
    </source>
</evidence>
<feature type="region of interest" description="Disordered" evidence="3">
    <location>
        <begin position="141"/>
        <end position="178"/>
    </location>
</feature>
<dbReference type="InterPro" id="IPR026058">
    <property type="entry name" value="LIPIN"/>
</dbReference>
<feature type="region of interest" description="Disordered" evidence="3">
    <location>
        <begin position="376"/>
        <end position="395"/>
    </location>
</feature>
<dbReference type="PANTHER" id="PTHR12181">
    <property type="entry name" value="LIPIN"/>
    <property type="match status" value="1"/>
</dbReference>
<dbReference type="SMART" id="SM00775">
    <property type="entry name" value="LNS2"/>
    <property type="match status" value="1"/>
</dbReference>
<feature type="domain" description="LNS2/PITP" evidence="4">
    <location>
        <begin position="530"/>
        <end position="685"/>
    </location>
</feature>
<dbReference type="GO" id="GO:0008195">
    <property type="term" value="F:phosphatidate phosphatase activity"/>
    <property type="evidence" value="ECO:0007669"/>
    <property type="project" value="UniProtKB-EC"/>
</dbReference>
<feature type="compositionally biased region" description="Basic and acidic residues" evidence="3">
    <location>
        <begin position="327"/>
        <end position="343"/>
    </location>
</feature>
<evidence type="ECO:0000313" key="6">
    <source>
        <dbReference type="Proteomes" id="UP001620626"/>
    </source>
</evidence>
<accession>A0ABD2HYH1</accession>
<comment type="caution">
    <text evidence="5">The sequence shown here is derived from an EMBL/GenBank/DDBJ whole genome shotgun (WGS) entry which is preliminary data.</text>
</comment>
<dbReference type="PANTHER" id="PTHR12181:SF12">
    <property type="entry name" value="PHOSPHATIDATE PHOSPHATASE"/>
    <property type="match status" value="1"/>
</dbReference>
<evidence type="ECO:0000256" key="3">
    <source>
        <dbReference type="SAM" id="MobiDB-lite"/>
    </source>
</evidence>
<feature type="compositionally biased region" description="Polar residues" evidence="3">
    <location>
        <begin position="253"/>
        <end position="268"/>
    </location>
</feature>
<dbReference type="AlphaFoldDB" id="A0ABD2HYH1"/>
<proteinExistence type="inferred from homology"/>
<feature type="compositionally biased region" description="Basic residues" evidence="3">
    <location>
        <begin position="776"/>
        <end position="785"/>
    </location>
</feature>